<proteinExistence type="predicted"/>
<evidence type="ECO:0000313" key="1">
    <source>
        <dbReference type="EMBL" id="JAH34472.1"/>
    </source>
</evidence>
<name>A0A0E9RZX6_ANGAN</name>
<dbReference type="EMBL" id="GBXM01074105">
    <property type="protein sequence ID" value="JAH34472.1"/>
    <property type="molecule type" value="Transcribed_RNA"/>
</dbReference>
<protein>
    <submittedName>
        <fullName evidence="1">Uncharacterized protein</fullName>
    </submittedName>
</protein>
<reference evidence="1" key="1">
    <citation type="submission" date="2014-11" db="EMBL/GenBank/DDBJ databases">
        <authorList>
            <person name="Amaro Gonzalez C."/>
        </authorList>
    </citation>
    <scope>NUCLEOTIDE SEQUENCE</scope>
</reference>
<reference evidence="1" key="2">
    <citation type="journal article" date="2015" name="Fish Shellfish Immunol.">
        <title>Early steps in the European eel (Anguilla anguilla)-Vibrio vulnificus interaction in the gills: Role of the RtxA13 toxin.</title>
        <authorList>
            <person name="Callol A."/>
            <person name="Pajuelo D."/>
            <person name="Ebbesson L."/>
            <person name="Teles M."/>
            <person name="MacKenzie S."/>
            <person name="Amaro C."/>
        </authorList>
    </citation>
    <scope>NUCLEOTIDE SEQUENCE</scope>
</reference>
<organism evidence="1">
    <name type="scientific">Anguilla anguilla</name>
    <name type="common">European freshwater eel</name>
    <name type="synonym">Muraena anguilla</name>
    <dbReference type="NCBI Taxonomy" id="7936"/>
    <lineage>
        <taxon>Eukaryota</taxon>
        <taxon>Metazoa</taxon>
        <taxon>Chordata</taxon>
        <taxon>Craniata</taxon>
        <taxon>Vertebrata</taxon>
        <taxon>Euteleostomi</taxon>
        <taxon>Actinopterygii</taxon>
        <taxon>Neopterygii</taxon>
        <taxon>Teleostei</taxon>
        <taxon>Anguilliformes</taxon>
        <taxon>Anguillidae</taxon>
        <taxon>Anguilla</taxon>
    </lineage>
</organism>
<accession>A0A0E9RZX6</accession>
<sequence length="28" mass="3457">MHLNLINFDPFSPYNRTCRGQQMWFVKL</sequence>
<dbReference type="AlphaFoldDB" id="A0A0E9RZX6"/>